<keyword evidence="1" id="KW-1133">Transmembrane helix</keyword>
<sequence>MKNVLIISSIIIFILLTLIFFPDTYEFSPYNLSAEGTSQLYNSFQISSSSNVTILLLFENINNVTSYAKYLLQGNTIILSGNYTNVNYFLKEMNITVVIGDTIITNNLDYYMNNKIILYNETNYTLVFPYANPIIGGNPLITINNFTLVACYHYGSGKIIIISTPYFFINKYYGTFNNSWYLHKVASTNKVRIVVYSPDSPLVLIKQFFHDVLYLITIESL</sequence>
<organism evidence="2 3">
    <name type="scientific">Sulfolobus tengchongensis</name>
    <dbReference type="NCBI Taxonomy" id="207809"/>
    <lineage>
        <taxon>Archaea</taxon>
        <taxon>Thermoproteota</taxon>
        <taxon>Thermoprotei</taxon>
        <taxon>Sulfolobales</taxon>
        <taxon>Sulfolobaceae</taxon>
        <taxon>Sulfolobus</taxon>
    </lineage>
</organism>
<accession>A0AAX4L2T7</accession>
<reference evidence="2 3" key="1">
    <citation type="submission" date="2024-02" db="EMBL/GenBank/DDBJ databases">
        <title>STSV induces naive adaptation in Sulfolobus.</title>
        <authorList>
            <person name="Xiang X."/>
            <person name="Song M."/>
        </authorList>
    </citation>
    <scope>NUCLEOTIDE SEQUENCE [LARGE SCALE GENOMIC DNA]</scope>
    <source>
        <strain evidence="2 3">RT2</strain>
    </source>
</reference>
<dbReference type="Proteomes" id="UP001432202">
    <property type="component" value="Chromosome"/>
</dbReference>
<keyword evidence="1" id="KW-0472">Membrane</keyword>
<gene>
    <name evidence="2" type="ORF">V6M85_02270</name>
</gene>
<proteinExistence type="predicted"/>
<dbReference type="GeneID" id="89335556"/>
<feature type="transmembrane region" description="Helical" evidence="1">
    <location>
        <begin position="6"/>
        <end position="25"/>
    </location>
</feature>
<keyword evidence="1" id="KW-0812">Transmembrane</keyword>
<evidence type="ECO:0000313" key="3">
    <source>
        <dbReference type="Proteomes" id="UP001432202"/>
    </source>
</evidence>
<name>A0AAX4L2T7_9CREN</name>
<dbReference type="RefSeq" id="WP_338602466.1">
    <property type="nucleotide sequence ID" value="NZ_CP146016.1"/>
</dbReference>
<dbReference type="AlphaFoldDB" id="A0AAX4L2T7"/>
<keyword evidence="3" id="KW-1185">Reference proteome</keyword>
<evidence type="ECO:0000313" key="2">
    <source>
        <dbReference type="EMBL" id="WWQ60928.1"/>
    </source>
</evidence>
<dbReference type="EMBL" id="CP146016">
    <property type="protein sequence ID" value="WWQ60928.1"/>
    <property type="molecule type" value="Genomic_DNA"/>
</dbReference>
<protein>
    <submittedName>
        <fullName evidence="2">Uncharacterized protein</fullName>
    </submittedName>
</protein>
<evidence type="ECO:0000256" key="1">
    <source>
        <dbReference type="SAM" id="Phobius"/>
    </source>
</evidence>